<feature type="transmembrane region" description="Helical" evidence="6">
    <location>
        <begin position="177"/>
        <end position="202"/>
    </location>
</feature>
<proteinExistence type="inferred from homology"/>
<protein>
    <recommendedName>
        <fullName evidence="9">Natural resistance-associated macrophage protein</fullName>
    </recommendedName>
</protein>
<feature type="transmembrane region" description="Helical" evidence="6">
    <location>
        <begin position="281"/>
        <end position="300"/>
    </location>
</feature>
<dbReference type="GO" id="GO:0030026">
    <property type="term" value="P:intracellular manganese ion homeostasis"/>
    <property type="evidence" value="ECO:0007669"/>
    <property type="project" value="TreeGrafter"/>
</dbReference>
<evidence type="ECO:0000313" key="7">
    <source>
        <dbReference type="EMBL" id="OAJ35838.1"/>
    </source>
</evidence>
<dbReference type="AlphaFoldDB" id="A0A177W6Y5"/>
<feature type="transmembrane region" description="Helical" evidence="6">
    <location>
        <begin position="235"/>
        <end position="255"/>
    </location>
</feature>
<keyword evidence="2 6" id="KW-0812">Transmembrane</keyword>
<sequence>MREPILQNIHGQPLLMRTDSTNSKTTVGPASLSSTPNNSSRPYTVEKQQLLVSNEMSAPVAIVPNGQYCSPSEPFAMQNQPSPHGEKTRWEKLKLGLVTLAKFIGPGYLVAVGYFDPGNWATDLSAGSQFGYKLLFIILMANLMAIVLQSLSAKLGVVTRQDLATHCRKQCPKWLNWILYIFCELAIVACDLAEVIGSAIALNLLFGLPLFAGIIVTALDVLLILLGWSAKYIRVYEAIIAMIVVTVGICFATLIGKNPPVWSDTFLGFLPSSKTLSDPGSIYNAVGIIGATVMPHNLYLHSALVRFRAGNGQHEAGQVHEVASDTDSTNTEQRLFNSPISISTSVRMSTIDAILALTIALVVNSSILIVAAANFHSVGRTDIADISDAHNLIAQMLGPAAGVIFAVGLLLSGQSSTITGTLAGQFVMEGFLGSQLCIAPWMRRTVTRMLAIIPALTIVLIAGDKSLNDLLVISQIILSLQLPFAIWPLVYFTSSRRIMTVTYGSAGMKSECLSECDQESGVATPIMSDITRNSNENDMITRLDGVDAQLAVKAAVEAPITESFANSWLTTIVSVIVGLVITVFNVILLVQIATGSSGS</sequence>
<dbReference type="NCBIfam" id="TIGR01197">
    <property type="entry name" value="nramp"/>
    <property type="match status" value="1"/>
</dbReference>
<organism evidence="7 8">
    <name type="scientific">Batrachochytrium dendrobatidis (strain JEL423)</name>
    <dbReference type="NCBI Taxonomy" id="403673"/>
    <lineage>
        <taxon>Eukaryota</taxon>
        <taxon>Fungi</taxon>
        <taxon>Fungi incertae sedis</taxon>
        <taxon>Chytridiomycota</taxon>
        <taxon>Chytridiomycota incertae sedis</taxon>
        <taxon>Chytridiomycetes</taxon>
        <taxon>Rhizophydiales</taxon>
        <taxon>Rhizophydiales incertae sedis</taxon>
        <taxon>Batrachochytrium</taxon>
    </lineage>
</organism>
<evidence type="ECO:0000256" key="5">
    <source>
        <dbReference type="SAM" id="MobiDB-lite"/>
    </source>
</evidence>
<comment type="subcellular location">
    <subcellularLocation>
        <location evidence="1">Membrane</location>
        <topology evidence="1">Multi-pass membrane protein</topology>
    </subcellularLocation>
</comment>
<reference evidence="7 8" key="1">
    <citation type="submission" date="2006-10" db="EMBL/GenBank/DDBJ databases">
        <title>The Genome Sequence of Batrachochytrium dendrobatidis JEL423.</title>
        <authorList>
            <consortium name="The Broad Institute Genome Sequencing Platform"/>
            <person name="Birren B."/>
            <person name="Lander E."/>
            <person name="Galagan J."/>
            <person name="Cuomo C."/>
            <person name="Devon K."/>
            <person name="Jaffe D."/>
            <person name="Butler J."/>
            <person name="Alvarez P."/>
            <person name="Gnerre S."/>
            <person name="Grabherr M."/>
            <person name="Kleber M."/>
            <person name="Mauceli E."/>
            <person name="Brockman W."/>
            <person name="Young S."/>
            <person name="LaButti K."/>
            <person name="Sykes S."/>
            <person name="DeCaprio D."/>
            <person name="Crawford M."/>
            <person name="Koehrsen M."/>
            <person name="Engels R."/>
            <person name="Montgomery P."/>
            <person name="Pearson M."/>
            <person name="Howarth C."/>
            <person name="Larson L."/>
            <person name="White J."/>
            <person name="O'Leary S."/>
            <person name="Kodira C."/>
            <person name="Zeng Q."/>
            <person name="Yandava C."/>
            <person name="Alvarado L."/>
            <person name="Longcore J."/>
            <person name="James T."/>
        </authorList>
    </citation>
    <scope>NUCLEOTIDE SEQUENCE [LARGE SCALE GENOMIC DNA]</scope>
    <source>
        <strain evidence="7 8">JEL423</strain>
    </source>
</reference>
<feature type="transmembrane region" description="Helical" evidence="6">
    <location>
        <begin position="135"/>
        <end position="157"/>
    </location>
</feature>
<dbReference type="PRINTS" id="PR00447">
    <property type="entry name" value="NATRESASSCMP"/>
</dbReference>
<dbReference type="PANTHER" id="PTHR11706:SF101">
    <property type="entry name" value="MANGANESE TRANSPORTER SMF1"/>
    <property type="match status" value="1"/>
</dbReference>
<dbReference type="GO" id="GO:0005384">
    <property type="term" value="F:manganese ion transmembrane transporter activity"/>
    <property type="evidence" value="ECO:0007669"/>
    <property type="project" value="TreeGrafter"/>
</dbReference>
<feature type="transmembrane region" description="Helical" evidence="6">
    <location>
        <begin position="392"/>
        <end position="411"/>
    </location>
</feature>
<feature type="transmembrane region" description="Helical" evidence="6">
    <location>
        <begin position="470"/>
        <end position="492"/>
    </location>
</feature>
<dbReference type="STRING" id="403673.A0A177W6Y5"/>
<evidence type="ECO:0000256" key="3">
    <source>
        <dbReference type="ARBA" id="ARBA00022989"/>
    </source>
</evidence>
<dbReference type="GO" id="GO:0034755">
    <property type="term" value="P:iron ion transmembrane transport"/>
    <property type="evidence" value="ECO:0007669"/>
    <property type="project" value="TreeGrafter"/>
</dbReference>
<dbReference type="eggNOG" id="KOG1291">
    <property type="taxonomic scope" value="Eukaryota"/>
</dbReference>
<gene>
    <name evidence="7" type="ORF">BDEG_20070</name>
</gene>
<evidence type="ECO:0000256" key="4">
    <source>
        <dbReference type="ARBA" id="ARBA00023136"/>
    </source>
</evidence>
<dbReference type="Pfam" id="PF01566">
    <property type="entry name" value="Nramp"/>
    <property type="match status" value="1"/>
</dbReference>
<dbReference type="NCBIfam" id="NF037982">
    <property type="entry name" value="Nramp_1"/>
    <property type="match status" value="1"/>
</dbReference>
<dbReference type="EMBL" id="DS022300">
    <property type="protein sequence ID" value="OAJ35838.1"/>
    <property type="molecule type" value="Genomic_DNA"/>
</dbReference>
<evidence type="ECO:0000256" key="1">
    <source>
        <dbReference type="ARBA" id="ARBA00004141"/>
    </source>
</evidence>
<evidence type="ECO:0000256" key="2">
    <source>
        <dbReference type="ARBA" id="ARBA00022692"/>
    </source>
</evidence>
<name>A0A177W6Y5_BATDL</name>
<dbReference type="GO" id="GO:0015086">
    <property type="term" value="F:cadmium ion transmembrane transporter activity"/>
    <property type="evidence" value="ECO:0007669"/>
    <property type="project" value="TreeGrafter"/>
</dbReference>
<feature type="transmembrane region" description="Helical" evidence="6">
    <location>
        <begin position="208"/>
        <end position="228"/>
    </location>
</feature>
<dbReference type="PANTHER" id="PTHR11706">
    <property type="entry name" value="SOLUTE CARRIER PROTEIN FAMILY 11 MEMBER"/>
    <property type="match status" value="1"/>
</dbReference>
<accession>A0A177W6Y5</accession>
<feature type="transmembrane region" description="Helical" evidence="6">
    <location>
        <begin position="446"/>
        <end position="464"/>
    </location>
</feature>
<dbReference type="InterPro" id="IPR001046">
    <property type="entry name" value="NRAMP_fam"/>
</dbReference>
<evidence type="ECO:0000256" key="6">
    <source>
        <dbReference type="SAM" id="Phobius"/>
    </source>
</evidence>
<feature type="compositionally biased region" description="Polar residues" evidence="5">
    <location>
        <begin position="18"/>
        <end position="43"/>
    </location>
</feature>
<reference evidence="7 8" key="2">
    <citation type="submission" date="2016-05" db="EMBL/GenBank/DDBJ databases">
        <title>Lineage-specific infection strategies underlie the spectrum of fungal disease in amphibians.</title>
        <authorList>
            <person name="Cuomo C.A."/>
            <person name="Farrer R.A."/>
            <person name="James T."/>
            <person name="Longcore J."/>
            <person name="Birren B."/>
        </authorList>
    </citation>
    <scope>NUCLEOTIDE SEQUENCE [LARGE SCALE GENOMIC DNA]</scope>
    <source>
        <strain evidence="7 8">JEL423</strain>
    </source>
</reference>
<dbReference type="VEuPathDB" id="FungiDB:BDEG_20070"/>
<feature type="region of interest" description="Disordered" evidence="5">
    <location>
        <begin position="1"/>
        <end position="43"/>
    </location>
</feature>
<evidence type="ECO:0008006" key="9">
    <source>
        <dbReference type="Google" id="ProtNLM"/>
    </source>
</evidence>
<feature type="transmembrane region" description="Helical" evidence="6">
    <location>
        <begin position="353"/>
        <end position="372"/>
    </location>
</feature>
<evidence type="ECO:0000313" key="8">
    <source>
        <dbReference type="Proteomes" id="UP000077115"/>
    </source>
</evidence>
<dbReference type="Proteomes" id="UP000077115">
    <property type="component" value="Unassembled WGS sequence"/>
</dbReference>
<dbReference type="OrthoDB" id="409173at2759"/>
<keyword evidence="4 6" id="KW-0472">Membrane</keyword>
<feature type="transmembrane region" description="Helical" evidence="6">
    <location>
        <begin position="568"/>
        <end position="593"/>
    </location>
</feature>
<feature type="transmembrane region" description="Helical" evidence="6">
    <location>
        <begin position="95"/>
        <end position="115"/>
    </location>
</feature>
<dbReference type="GO" id="GO:0005886">
    <property type="term" value="C:plasma membrane"/>
    <property type="evidence" value="ECO:0007669"/>
    <property type="project" value="TreeGrafter"/>
</dbReference>
<keyword evidence="3 6" id="KW-1133">Transmembrane helix</keyword>
<dbReference type="HAMAP" id="MF_00221">
    <property type="entry name" value="NRAMP"/>
    <property type="match status" value="1"/>
</dbReference>